<evidence type="ECO:0000313" key="3">
    <source>
        <dbReference type="EMBL" id="CAE0466364.1"/>
    </source>
</evidence>
<accession>A0A6S8V3Y8</accession>
<dbReference type="EMBL" id="HBIO01014509">
    <property type="protein sequence ID" value="CAE0466366.1"/>
    <property type="molecule type" value="Transcribed_RNA"/>
</dbReference>
<sequence length="146" mass="15594">MHSIMNKMICIFLVFSALSLCSHTTEGFSPVTGTGTVHLLTRSSVSKISTSMYTSLNARPPPPPNKDKFGKQINVKRRKQLGISDDEDEYDLGVALAQNTDPLITKIIAGSLILAITALLVAGIVVPSMTDYGEGVCNPILTGGRC</sequence>
<protein>
    <submittedName>
        <fullName evidence="4">Uncharacterized protein</fullName>
    </submittedName>
</protein>
<organism evidence="4">
    <name type="scientific">Chaetoceros debilis</name>
    <dbReference type="NCBI Taxonomy" id="122233"/>
    <lineage>
        <taxon>Eukaryota</taxon>
        <taxon>Sar</taxon>
        <taxon>Stramenopiles</taxon>
        <taxon>Ochrophyta</taxon>
        <taxon>Bacillariophyta</taxon>
        <taxon>Coscinodiscophyceae</taxon>
        <taxon>Chaetocerotophycidae</taxon>
        <taxon>Chaetocerotales</taxon>
        <taxon>Chaetocerotaceae</taxon>
        <taxon>Chaetoceros</taxon>
    </lineage>
</organism>
<evidence type="ECO:0000256" key="2">
    <source>
        <dbReference type="SAM" id="SignalP"/>
    </source>
</evidence>
<reference evidence="4" key="1">
    <citation type="submission" date="2021-01" db="EMBL/GenBank/DDBJ databases">
        <authorList>
            <person name="Corre E."/>
            <person name="Pelletier E."/>
            <person name="Niang G."/>
            <person name="Scheremetjew M."/>
            <person name="Finn R."/>
            <person name="Kale V."/>
            <person name="Holt S."/>
            <person name="Cochrane G."/>
            <person name="Meng A."/>
            <person name="Brown T."/>
            <person name="Cohen L."/>
        </authorList>
    </citation>
    <scope>NUCLEOTIDE SEQUENCE</scope>
    <source>
        <strain evidence="4">MM31A-1</strain>
    </source>
</reference>
<dbReference type="AlphaFoldDB" id="A0A6S8V3Y8"/>
<keyword evidence="1" id="KW-0472">Membrane</keyword>
<keyword evidence="2" id="KW-0732">Signal</keyword>
<feature type="chain" id="PRO_5036393550" evidence="2">
    <location>
        <begin position="28"/>
        <end position="146"/>
    </location>
</feature>
<gene>
    <name evidence="3" type="ORF">CDEB00056_LOCUS11216</name>
    <name evidence="4" type="ORF">CDEB00056_LOCUS11218</name>
</gene>
<name>A0A6S8V3Y8_9STRA</name>
<evidence type="ECO:0000256" key="1">
    <source>
        <dbReference type="SAM" id="Phobius"/>
    </source>
</evidence>
<keyword evidence="1" id="KW-1133">Transmembrane helix</keyword>
<dbReference type="EMBL" id="HBIO01014507">
    <property type="protein sequence ID" value="CAE0466364.1"/>
    <property type="molecule type" value="Transcribed_RNA"/>
</dbReference>
<proteinExistence type="predicted"/>
<feature type="transmembrane region" description="Helical" evidence="1">
    <location>
        <begin position="107"/>
        <end position="126"/>
    </location>
</feature>
<keyword evidence="1" id="KW-0812">Transmembrane</keyword>
<evidence type="ECO:0000313" key="4">
    <source>
        <dbReference type="EMBL" id="CAE0466366.1"/>
    </source>
</evidence>
<feature type="signal peptide" evidence="2">
    <location>
        <begin position="1"/>
        <end position="27"/>
    </location>
</feature>